<name>X1KQI6_9ZZZZ</name>
<keyword evidence="1" id="KW-1133">Transmembrane helix</keyword>
<gene>
    <name evidence="2" type="ORF">S06H3_19840</name>
</gene>
<evidence type="ECO:0000313" key="2">
    <source>
        <dbReference type="EMBL" id="GAI09347.1"/>
    </source>
</evidence>
<keyword evidence="1" id="KW-0472">Membrane</keyword>
<organism evidence="2">
    <name type="scientific">marine sediment metagenome</name>
    <dbReference type="NCBI Taxonomy" id="412755"/>
    <lineage>
        <taxon>unclassified sequences</taxon>
        <taxon>metagenomes</taxon>
        <taxon>ecological metagenomes</taxon>
    </lineage>
</organism>
<evidence type="ECO:0000256" key="1">
    <source>
        <dbReference type="SAM" id="Phobius"/>
    </source>
</evidence>
<keyword evidence="1" id="KW-0812">Transmembrane</keyword>
<feature type="non-terminal residue" evidence="2">
    <location>
        <position position="161"/>
    </location>
</feature>
<sequence length="161" mass="17973">MSPKLEFLGIFTILSLNLLESRFGKISSKFLILIMLLFSVSLLFGVFRVSIPGLPTTPLEVSPSYKATFNVSRQMISTSLKDLILGWGPGSFKYGWSKYKSALLNQTIFWNVRFNKGACEVLEILGERGILGTISFLSLICFSFYLGFSEFLKSKKSGGEL</sequence>
<dbReference type="AlphaFoldDB" id="X1KQI6"/>
<proteinExistence type="predicted"/>
<reference evidence="2" key="1">
    <citation type="journal article" date="2014" name="Front. Microbiol.">
        <title>High frequency of phylogenetically diverse reductive dehalogenase-homologous genes in deep subseafloor sedimentary metagenomes.</title>
        <authorList>
            <person name="Kawai M."/>
            <person name="Futagami T."/>
            <person name="Toyoda A."/>
            <person name="Takaki Y."/>
            <person name="Nishi S."/>
            <person name="Hori S."/>
            <person name="Arai W."/>
            <person name="Tsubouchi T."/>
            <person name="Morono Y."/>
            <person name="Uchiyama I."/>
            <person name="Ito T."/>
            <person name="Fujiyama A."/>
            <person name="Inagaki F."/>
            <person name="Takami H."/>
        </authorList>
    </citation>
    <scope>NUCLEOTIDE SEQUENCE</scope>
    <source>
        <strain evidence="2">Expedition CK06-06</strain>
    </source>
</reference>
<comment type="caution">
    <text evidence="2">The sequence shown here is derived from an EMBL/GenBank/DDBJ whole genome shotgun (WGS) entry which is preliminary data.</text>
</comment>
<dbReference type="EMBL" id="BARV01010206">
    <property type="protein sequence ID" value="GAI09347.1"/>
    <property type="molecule type" value="Genomic_DNA"/>
</dbReference>
<feature type="transmembrane region" description="Helical" evidence="1">
    <location>
        <begin position="130"/>
        <end position="148"/>
    </location>
</feature>
<feature type="transmembrane region" description="Helical" evidence="1">
    <location>
        <begin position="30"/>
        <end position="51"/>
    </location>
</feature>
<protein>
    <submittedName>
        <fullName evidence="2">Uncharacterized protein</fullName>
    </submittedName>
</protein>
<accession>X1KQI6</accession>